<feature type="domain" description="RING-type" evidence="2">
    <location>
        <begin position="221"/>
        <end position="268"/>
    </location>
</feature>
<dbReference type="Gene3D" id="3.30.40.10">
    <property type="entry name" value="Zinc/RING finger domain, C3HC4 (zinc finger)"/>
    <property type="match status" value="1"/>
</dbReference>
<dbReference type="InterPro" id="IPR013083">
    <property type="entry name" value="Znf_RING/FYVE/PHD"/>
</dbReference>
<evidence type="ECO:0000313" key="3">
    <source>
        <dbReference type="EMBL" id="KAJ5580543.1"/>
    </source>
</evidence>
<dbReference type="InterPro" id="IPR001841">
    <property type="entry name" value="Znf_RING"/>
</dbReference>
<accession>A0AAD6GQY5</accession>
<dbReference type="SMART" id="SM00184">
    <property type="entry name" value="RING"/>
    <property type="match status" value="1"/>
</dbReference>
<keyword evidence="4" id="KW-1185">Reference proteome</keyword>
<dbReference type="Pfam" id="PF13639">
    <property type="entry name" value="zf-RING_2"/>
    <property type="match status" value="1"/>
</dbReference>
<proteinExistence type="predicted"/>
<dbReference type="PROSITE" id="PS50089">
    <property type="entry name" value="ZF_RING_2"/>
    <property type="match status" value="1"/>
</dbReference>
<evidence type="ECO:0000256" key="1">
    <source>
        <dbReference type="PROSITE-ProRule" id="PRU00175"/>
    </source>
</evidence>
<organism evidence="3 4">
    <name type="scientific">Penicillium hetheringtonii</name>
    <dbReference type="NCBI Taxonomy" id="911720"/>
    <lineage>
        <taxon>Eukaryota</taxon>
        <taxon>Fungi</taxon>
        <taxon>Dikarya</taxon>
        <taxon>Ascomycota</taxon>
        <taxon>Pezizomycotina</taxon>
        <taxon>Eurotiomycetes</taxon>
        <taxon>Eurotiomycetidae</taxon>
        <taxon>Eurotiales</taxon>
        <taxon>Aspergillaceae</taxon>
        <taxon>Penicillium</taxon>
    </lineage>
</organism>
<sequence length="277" mass="32700">MGQCTSSITEHDECWPYMQPKTVKEMEAWFGERFEERTKQLIQRINRCREQEASPTLAKIPTAHRKAFVAALDNASMECQAQVWKSEWWLYRFWHIIEWSAEDKYQRNISLSTLNYFETLIKWRNERAHESPWLVVQEYMVELRLLVHTPDFALSEWLIHAFAQWLRCKDIPGMPPKLEYMLEYFQWKPIENPRTPTEYSIANLPRKCIDTLIESKEVGECGICREDVESGIEVTVLQPFCCHWFHTGCIHYVLLSQGTGPRLCPACRAHIALKQDA</sequence>
<reference evidence="3 4" key="1">
    <citation type="journal article" date="2023" name="IMA Fungus">
        <title>Comparative genomic study of the Penicillium genus elucidates a diverse pangenome and 15 lateral gene transfer events.</title>
        <authorList>
            <person name="Petersen C."/>
            <person name="Sorensen T."/>
            <person name="Nielsen M.R."/>
            <person name="Sondergaard T.E."/>
            <person name="Sorensen J.L."/>
            <person name="Fitzpatrick D.A."/>
            <person name="Frisvad J.C."/>
            <person name="Nielsen K.L."/>
        </authorList>
    </citation>
    <scope>NUCLEOTIDE SEQUENCE [LARGE SCALE GENOMIC DNA]</scope>
    <source>
        <strain evidence="3 4">IBT 29057</strain>
    </source>
</reference>
<dbReference type="SUPFAM" id="SSF57850">
    <property type="entry name" value="RING/U-box"/>
    <property type="match status" value="1"/>
</dbReference>
<dbReference type="Proteomes" id="UP001216150">
    <property type="component" value="Unassembled WGS sequence"/>
</dbReference>
<comment type="caution">
    <text evidence="3">The sequence shown here is derived from an EMBL/GenBank/DDBJ whole genome shotgun (WGS) entry which is preliminary data.</text>
</comment>
<name>A0AAD6GQY5_9EURO</name>
<keyword evidence="1" id="KW-0862">Zinc</keyword>
<keyword evidence="1" id="KW-0479">Metal-binding</keyword>
<dbReference type="EMBL" id="JAQJAC010000006">
    <property type="protein sequence ID" value="KAJ5580543.1"/>
    <property type="molecule type" value="Genomic_DNA"/>
</dbReference>
<protein>
    <recommendedName>
        <fullName evidence="2">RING-type domain-containing protein</fullName>
    </recommendedName>
</protein>
<keyword evidence="1" id="KW-0863">Zinc-finger</keyword>
<gene>
    <name evidence="3" type="ORF">N7450_006844</name>
</gene>
<evidence type="ECO:0000313" key="4">
    <source>
        <dbReference type="Proteomes" id="UP001216150"/>
    </source>
</evidence>
<evidence type="ECO:0000259" key="2">
    <source>
        <dbReference type="PROSITE" id="PS50089"/>
    </source>
</evidence>
<dbReference type="AlphaFoldDB" id="A0AAD6GQY5"/>
<dbReference type="GO" id="GO:0008270">
    <property type="term" value="F:zinc ion binding"/>
    <property type="evidence" value="ECO:0007669"/>
    <property type="project" value="UniProtKB-KW"/>
</dbReference>